<feature type="region of interest" description="Disordered" evidence="1">
    <location>
        <begin position="175"/>
        <end position="195"/>
    </location>
</feature>
<dbReference type="InterPro" id="IPR045341">
    <property type="entry name" value="DUF6532"/>
</dbReference>
<evidence type="ECO:0000313" key="4">
    <source>
        <dbReference type="Proteomes" id="UP001437256"/>
    </source>
</evidence>
<feature type="compositionally biased region" description="Low complexity" evidence="1">
    <location>
        <begin position="349"/>
        <end position="358"/>
    </location>
</feature>
<feature type="region of interest" description="Disordered" evidence="1">
    <location>
        <begin position="18"/>
        <end position="106"/>
    </location>
</feature>
<accession>A0ABR2ZAD6</accession>
<protein>
    <recommendedName>
        <fullName evidence="2">DUF6532 domain-containing protein</fullName>
    </recommendedName>
</protein>
<feature type="domain" description="DUF6532" evidence="2">
    <location>
        <begin position="414"/>
        <end position="514"/>
    </location>
</feature>
<dbReference type="EMBL" id="JBBXMP010000400">
    <property type="protein sequence ID" value="KAL0057954.1"/>
    <property type="molecule type" value="Genomic_DNA"/>
</dbReference>
<feature type="region of interest" description="Disordered" evidence="1">
    <location>
        <begin position="126"/>
        <end position="162"/>
    </location>
</feature>
<feature type="compositionally biased region" description="Acidic residues" evidence="1">
    <location>
        <begin position="27"/>
        <end position="62"/>
    </location>
</feature>
<proteinExistence type="predicted"/>
<dbReference type="Pfam" id="PF20149">
    <property type="entry name" value="DUF6532"/>
    <property type="match status" value="2"/>
</dbReference>
<feature type="domain" description="DUF6532" evidence="2">
    <location>
        <begin position="231"/>
        <end position="337"/>
    </location>
</feature>
<reference evidence="3 4" key="1">
    <citation type="submission" date="2024-05" db="EMBL/GenBank/DDBJ databases">
        <title>A draft genome resource for the thread blight pathogen Marasmius tenuissimus strain MS-2.</title>
        <authorList>
            <person name="Yulfo-Soto G.E."/>
            <person name="Baruah I.K."/>
            <person name="Amoako-Attah I."/>
            <person name="Bukari Y."/>
            <person name="Meinhardt L.W."/>
            <person name="Bailey B.A."/>
            <person name="Cohen S.P."/>
        </authorList>
    </citation>
    <scope>NUCLEOTIDE SEQUENCE [LARGE SCALE GENOMIC DNA]</scope>
    <source>
        <strain evidence="3 4">MS-2</strain>
    </source>
</reference>
<organism evidence="3 4">
    <name type="scientific">Marasmius tenuissimus</name>
    <dbReference type="NCBI Taxonomy" id="585030"/>
    <lineage>
        <taxon>Eukaryota</taxon>
        <taxon>Fungi</taxon>
        <taxon>Dikarya</taxon>
        <taxon>Basidiomycota</taxon>
        <taxon>Agaricomycotina</taxon>
        <taxon>Agaricomycetes</taxon>
        <taxon>Agaricomycetidae</taxon>
        <taxon>Agaricales</taxon>
        <taxon>Marasmiineae</taxon>
        <taxon>Marasmiaceae</taxon>
        <taxon>Marasmius</taxon>
    </lineage>
</organism>
<feature type="compositionally biased region" description="Polar residues" evidence="1">
    <location>
        <begin position="175"/>
        <end position="190"/>
    </location>
</feature>
<gene>
    <name evidence="3" type="ORF">AAF712_015394</name>
</gene>
<evidence type="ECO:0000313" key="3">
    <source>
        <dbReference type="EMBL" id="KAL0057954.1"/>
    </source>
</evidence>
<keyword evidence="4" id="KW-1185">Reference proteome</keyword>
<evidence type="ECO:0000259" key="2">
    <source>
        <dbReference type="Pfam" id="PF20149"/>
    </source>
</evidence>
<comment type="caution">
    <text evidence="3">The sequence shown here is derived from an EMBL/GenBank/DDBJ whole genome shotgun (WGS) entry which is preliminary data.</text>
</comment>
<sequence length="557" mass="60676">MSGQKQLTFVLVSMAAAKKKTRAQVDLVDDESDESDVPNNGEPDDSNEEILDDEDDDEDQSQDEAPRKSKSQQRYVAPLEPDFDEAETYVPPPARSRALSMSLPPTSDIDAFTSDGIVGFDNVEDDDELPQAATGSKRGSRVVLSEDEGHLQARPAKKSRAETFLSEPPTIVSAANTSSVTTGPTSSNVPKNMWPPETEYVPPASGARLISKSTQSEPFASIIEKGACNAIALFLFDCAYPTKVQQAKLLLDALVMASQEIKEETIATRLRHPTQKKYRRRLAEYIFNRVVHMRGDVRSAAKTVVLASYPLTGRASADVQSFVQFITANRRYIYPQDVPTPALAALAQPATTQTNTTQSTDGQTNVPSSIGDLSQQVPVVVDPGTTTSEQVPNPSPAVATAVVTSPVVVLNAEKDTDESTLAKSRPYRNPAIVAVLRTLFGSSSSPGNLFQDLFTCSVAGKDKKEILMSMLAMVAAIVHFCLTEYSDGSRSIKKFESNTVRQEYEENIQTLKKIADHPQKYHRMMSDLYHLATIEPSKSKVHVGKEESGPDIGAMAE</sequence>
<feature type="region of interest" description="Disordered" evidence="1">
    <location>
        <begin position="349"/>
        <end position="375"/>
    </location>
</feature>
<dbReference type="Proteomes" id="UP001437256">
    <property type="component" value="Unassembled WGS sequence"/>
</dbReference>
<feature type="compositionally biased region" description="Polar residues" evidence="1">
    <location>
        <begin position="359"/>
        <end position="375"/>
    </location>
</feature>
<name>A0ABR2ZAD6_9AGAR</name>
<evidence type="ECO:0000256" key="1">
    <source>
        <dbReference type="SAM" id="MobiDB-lite"/>
    </source>
</evidence>